<keyword evidence="6" id="KW-1185">Reference proteome</keyword>
<feature type="region of interest" description="Disordered" evidence="4">
    <location>
        <begin position="366"/>
        <end position="401"/>
    </location>
</feature>
<evidence type="ECO:0000313" key="5">
    <source>
        <dbReference type="EMBL" id="GIQ89930.1"/>
    </source>
</evidence>
<keyword evidence="1" id="KW-0677">Repeat</keyword>
<gene>
    <name evidence="5" type="ORF">KIPB_012546</name>
</gene>
<dbReference type="OrthoDB" id="539213at2759"/>
<protein>
    <recommendedName>
        <fullName evidence="7">Ankyrin repeat-containing domain-containing protein</fullName>
    </recommendedName>
</protein>
<dbReference type="GO" id="GO:0005737">
    <property type="term" value="C:cytoplasm"/>
    <property type="evidence" value="ECO:0007669"/>
    <property type="project" value="TreeGrafter"/>
</dbReference>
<dbReference type="Pfam" id="PF12796">
    <property type="entry name" value="Ank_2"/>
    <property type="match status" value="1"/>
</dbReference>
<feature type="region of interest" description="Disordered" evidence="4">
    <location>
        <begin position="277"/>
        <end position="315"/>
    </location>
</feature>
<evidence type="ECO:0000256" key="1">
    <source>
        <dbReference type="ARBA" id="ARBA00022737"/>
    </source>
</evidence>
<sequence length="401" mass="41757">TEGGGEGVNALDDSGSSPLHLAAAQGDHLAVRLLLDAGADVHMGDRNGRTPLHSACGYTASSEVGGRSDTVPSPLSPSVSHIGVGDMALSEEDRYSAVVSALLLAGADANALDTRGIPPLRLSMQCRRVPSVVDSCLLDCGAKIVINHHPLLHQAVSLGHTEWVALLLRHGAHIDREAVLCAIRSASCHPNADTVVMLLLQGARKQSVPPSPASTQGTPLARSGSLRSSLASSTTAHTSRASPLEQCLTHTLWAAYDMSQLSVARVLLAHGADPAERSVLGTGGQWTPDQEDTEESDSSSFGSACGTEDDSDDGEGLHIGVGQGVGGSFATSDSDERPFRLLLHSACERGEVAWVKTLLEPVLNCPDPSTKRGAFTPPDVLHSRDYNDRSPLGSAVMSGDS</sequence>
<feature type="non-terminal residue" evidence="5">
    <location>
        <position position="1"/>
    </location>
</feature>
<proteinExistence type="predicted"/>
<evidence type="ECO:0000256" key="4">
    <source>
        <dbReference type="SAM" id="MobiDB-lite"/>
    </source>
</evidence>
<dbReference type="PANTHER" id="PTHR24198">
    <property type="entry name" value="ANKYRIN REPEAT AND PROTEIN KINASE DOMAIN-CONTAINING PROTEIN"/>
    <property type="match status" value="1"/>
</dbReference>
<dbReference type="Pfam" id="PF00023">
    <property type="entry name" value="Ank"/>
    <property type="match status" value="1"/>
</dbReference>
<feature type="compositionally biased region" description="Low complexity" evidence="4">
    <location>
        <begin position="220"/>
        <end position="241"/>
    </location>
</feature>
<dbReference type="EMBL" id="BDIP01005585">
    <property type="protein sequence ID" value="GIQ89930.1"/>
    <property type="molecule type" value="Genomic_DNA"/>
</dbReference>
<dbReference type="SUPFAM" id="SSF48403">
    <property type="entry name" value="Ankyrin repeat"/>
    <property type="match status" value="1"/>
</dbReference>
<feature type="repeat" description="ANK" evidence="3">
    <location>
        <begin position="14"/>
        <end position="46"/>
    </location>
</feature>
<evidence type="ECO:0008006" key="7">
    <source>
        <dbReference type="Google" id="ProtNLM"/>
    </source>
</evidence>
<dbReference type="InterPro" id="IPR002110">
    <property type="entry name" value="Ankyrin_rpt"/>
</dbReference>
<organism evidence="5 6">
    <name type="scientific">Kipferlia bialata</name>
    <dbReference type="NCBI Taxonomy" id="797122"/>
    <lineage>
        <taxon>Eukaryota</taxon>
        <taxon>Metamonada</taxon>
        <taxon>Carpediemonas-like organisms</taxon>
        <taxon>Kipferlia</taxon>
    </lineage>
</organism>
<dbReference type="PANTHER" id="PTHR24198:SF165">
    <property type="entry name" value="ANKYRIN REPEAT-CONTAINING PROTEIN-RELATED"/>
    <property type="match status" value="1"/>
</dbReference>
<comment type="caution">
    <text evidence="5">The sequence shown here is derived from an EMBL/GenBank/DDBJ whole genome shotgun (WGS) entry which is preliminary data.</text>
</comment>
<evidence type="ECO:0000313" key="6">
    <source>
        <dbReference type="Proteomes" id="UP000265618"/>
    </source>
</evidence>
<feature type="non-terminal residue" evidence="5">
    <location>
        <position position="401"/>
    </location>
</feature>
<dbReference type="AlphaFoldDB" id="A0A9K3D7M9"/>
<dbReference type="Proteomes" id="UP000265618">
    <property type="component" value="Unassembled WGS sequence"/>
</dbReference>
<reference evidence="5 6" key="1">
    <citation type="journal article" date="2018" name="PLoS ONE">
        <title>The draft genome of Kipferlia bialata reveals reductive genome evolution in fornicate parasites.</title>
        <authorList>
            <person name="Tanifuji G."/>
            <person name="Takabayashi S."/>
            <person name="Kume K."/>
            <person name="Takagi M."/>
            <person name="Nakayama T."/>
            <person name="Kamikawa R."/>
            <person name="Inagaki Y."/>
            <person name="Hashimoto T."/>
        </authorList>
    </citation>
    <scope>NUCLEOTIDE SEQUENCE [LARGE SCALE GENOMIC DNA]</scope>
    <source>
        <strain evidence="5">NY0173</strain>
    </source>
</reference>
<evidence type="ECO:0000256" key="2">
    <source>
        <dbReference type="ARBA" id="ARBA00023043"/>
    </source>
</evidence>
<dbReference type="PROSITE" id="PS50088">
    <property type="entry name" value="ANK_REPEAT"/>
    <property type="match status" value="2"/>
</dbReference>
<feature type="repeat" description="ANK" evidence="3">
    <location>
        <begin position="147"/>
        <end position="179"/>
    </location>
</feature>
<evidence type="ECO:0000256" key="3">
    <source>
        <dbReference type="PROSITE-ProRule" id="PRU00023"/>
    </source>
</evidence>
<dbReference type="PROSITE" id="PS50297">
    <property type="entry name" value="ANK_REP_REGION"/>
    <property type="match status" value="2"/>
</dbReference>
<name>A0A9K3D7M9_9EUKA</name>
<dbReference type="InterPro" id="IPR036770">
    <property type="entry name" value="Ankyrin_rpt-contain_sf"/>
</dbReference>
<accession>A0A9K3D7M9</accession>
<dbReference type="Gene3D" id="1.25.40.20">
    <property type="entry name" value="Ankyrin repeat-containing domain"/>
    <property type="match status" value="3"/>
</dbReference>
<dbReference type="SMART" id="SM00248">
    <property type="entry name" value="ANK"/>
    <property type="match status" value="4"/>
</dbReference>
<feature type="region of interest" description="Disordered" evidence="4">
    <location>
        <begin position="206"/>
        <end position="241"/>
    </location>
</feature>
<keyword evidence="2 3" id="KW-0040">ANK repeat</keyword>